<dbReference type="InterPro" id="IPR016055">
    <property type="entry name" value="A-D-PHexomutase_a/b/a-I/II/III"/>
</dbReference>
<dbReference type="InterPro" id="IPR016066">
    <property type="entry name" value="A-D-PHexomutase_CS"/>
</dbReference>
<proteinExistence type="inferred from homology"/>
<dbReference type="InterPro" id="IPR005841">
    <property type="entry name" value="Alpha-D-phosphohexomutase_SF"/>
</dbReference>
<dbReference type="InterPro" id="IPR005844">
    <property type="entry name" value="A-D-PHexomutase_a/b/a-I"/>
</dbReference>
<dbReference type="PANTHER" id="PTHR45745">
    <property type="entry name" value="PHOSPHOMANNOMUTASE 45A"/>
    <property type="match status" value="1"/>
</dbReference>
<evidence type="ECO:0000256" key="6">
    <source>
        <dbReference type="RuleBase" id="RU004326"/>
    </source>
</evidence>
<dbReference type="OrthoDB" id="8300170at2759"/>
<evidence type="ECO:0000313" key="9">
    <source>
        <dbReference type="EMBL" id="CAD7237831.1"/>
    </source>
</evidence>
<dbReference type="GO" id="GO:0000287">
    <property type="term" value="F:magnesium ion binding"/>
    <property type="evidence" value="ECO:0007669"/>
    <property type="project" value="InterPro"/>
</dbReference>
<comment type="cofactor">
    <cofactor evidence="1">
        <name>Mg(2+)</name>
        <dbReference type="ChEBI" id="CHEBI:18420"/>
    </cofactor>
</comment>
<feature type="domain" description="Alpha-D-phosphohexomutase alpha/beta/alpha" evidence="8">
    <location>
        <begin position="65"/>
        <end position="167"/>
    </location>
</feature>
<reference evidence="9" key="1">
    <citation type="submission" date="2020-11" db="EMBL/GenBank/DDBJ databases">
        <authorList>
            <person name="Tran Van P."/>
        </authorList>
    </citation>
    <scope>NUCLEOTIDE SEQUENCE</scope>
</reference>
<evidence type="ECO:0000256" key="2">
    <source>
        <dbReference type="ARBA" id="ARBA00010231"/>
    </source>
</evidence>
<sequence>AGIVLTASHNPPEYNGYKVYWNDGGQIVPPEDKEIVEAIDQVDYKDVNYDRQQDEIKIIPDDLEKEYIADCHKYVLQDSTKGRDQLKIVFTPIHGTSVHLLPRTLYSAGFRNIFLVEDQLKPSGDFPTVKSPNPEEPEALAKAIELAKETEADILIGTDPDADRLGVG</sequence>
<dbReference type="SUPFAM" id="SSF53738">
    <property type="entry name" value="Phosphoglucomutase, first 3 domains"/>
    <property type="match status" value="2"/>
</dbReference>
<evidence type="ECO:0000256" key="1">
    <source>
        <dbReference type="ARBA" id="ARBA00001946"/>
    </source>
</evidence>
<dbReference type="AlphaFoldDB" id="A0A7R8ZZS8"/>
<organism evidence="9">
    <name type="scientific">Cyprideis torosa</name>
    <dbReference type="NCBI Taxonomy" id="163714"/>
    <lineage>
        <taxon>Eukaryota</taxon>
        <taxon>Metazoa</taxon>
        <taxon>Ecdysozoa</taxon>
        <taxon>Arthropoda</taxon>
        <taxon>Crustacea</taxon>
        <taxon>Oligostraca</taxon>
        <taxon>Ostracoda</taxon>
        <taxon>Podocopa</taxon>
        <taxon>Podocopida</taxon>
        <taxon>Cytherocopina</taxon>
        <taxon>Cytheroidea</taxon>
        <taxon>Cytherideidae</taxon>
        <taxon>Cyprideis</taxon>
    </lineage>
</organism>
<keyword evidence="4 6" id="KW-0460">Magnesium</keyword>
<dbReference type="EMBL" id="OB692546">
    <property type="protein sequence ID" value="CAD7237831.1"/>
    <property type="molecule type" value="Genomic_DNA"/>
</dbReference>
<evidence type="ECO:0000259" key="8">
    <source>
        <dbReference type="Pfam" id="PF02879"/>
    </source>
</evidence>
<dbReference type="InterPro" id="IPR005845">
    <property type="entry name" value="A-D-PHexomutase_a/b/a-II"/>
</dbReference>
<comment type="similarity">
    <text evidence="2 6">Belongs to the phosphohexose mutase family.</text>
</comment>
<evidence type="ECO:0000256" key="3">
    <source>
        <dbReference type="ARBA" id="ARBA00022723"/>
    </source>
</evidence>
<feature type="domain" description="Alpha-D-phosphohexomutase alpha/beta/alpha" evidence="7">
    <location>
        <begin position="1"/>
        <end position="43"/>
    </location>
</feature>
<evidence type="ECO:0000259" key="7">
    <source>
        <dbReference type="Pfam" id="PF02878"/>
    </source>
</evidence>
<feature type="non-terminal residue" evidence="9">
    <location>
        <position position="168"/>
    </location>
</feature>
<dbReference type="Gene3D" id="3.40.120.10">
    <property type="entry name" value="Alpha-D-Glucose-1,6-Bisphosphate, subunit A, domain 3"/>
    <property type="match status" value="2"/>
</dbReference>
<name>A0A7R8ZZS8_9CRUS</name>
<dbReference type="GO" id="GO:0006166">
    <property type="term" value="P:purine ribonucleoside salvage"/>
    <property type="evidence" value="ECO:0007669"/>
    <property type="project" value="TreeGrafter"/>
</dbReference>
<feature type="non-terminal residue" evidence="9">
    <location>
        <position position="1"/>
    </location>
</feature>
<dbReference type="GO" id="GO:0005975">
    <property type="term" value="P:carbohydrate metabolic process"/>
    <property type="evidence" value="ECO:0007669"/>
    <property type="project" value="InterPro"/>
</dbReference>
<dbReference type="GO" id="GO:0008973">
    <property type="term" value="F:phosphopentomutase activity"/>
    <property type="evidence" value="ECO:0007669"/>
    <property type="project" value="TreeGrafter"/>
</dbReference>
<keyword evidence="5" id="KW-0413">Isomerase</keyword>
<evidence type="ECO:0000256" key="5">
    <source>
        <dbReference type="ARBA" id="ARBA00023235"/>
    </source>
</evidence>
<evidence type="ECO:0000256" key="4">
    <source>
        <dbReference type="ARBA" id="ARBA00022842"/>
    </source>
</evidence>
<accession>A0A7R8ZZS8</accession>
<protein>
    <submittedName>
        <fullName evidence="9">Uncharacterized protein</fullName>
    </submittedName>
</protein>
<keyword evidence="3 6" id="KW-0479">Metal-binding</keyword>
<dbReference type="PROSITE" id="PS00710">
    <property type="entry name" value="PGM_PMM"/>
    <property type="match status" value="1"/>
</dbReference>
<dbReference type="Pfam" id="PF02879">
    <property type="entry name" value="PGM_PMM_II"/>
    <property type="match status" value="1"/>
</dbReference>
<dbReference type="PRINTS" id="PR00509">
    <property type="entry name" value="PGMPMM"/>
</dbReference>
<dbReference type="PANTHER" id="PTHR45745:SF1">
    <property type="entry name" value="PHOSPHOGLUCOMUTASE 2B-RELATED"/>
    <property type="match status" value="1"/>
</dbReference>
<gene>
    <name evidence="9" type="ORF">CTOB1V02_LOCUS15646</name>
</gene>
<dbReference type="Pfam" id="PF02878">
    <property type="entry name" value="PGM_PMM_I"/>
    <property type="match status" value="1"/>
</dbReference>